<evidence type="ECO:0000259" key="13">
    <source>
        <dbReference type="Pfam" id="PF02875"/>
    </source>
</evidence>
<comment type="subcellular location">
    <subcellularLocation>
        <location evidence="10 11">Cytoplasm</location>
    </subcellularLocation>
</comment>
<keyword evidence="9 10" id="KW-0961">Cell wall biogenesis/degradation</keyword>
<dbReference type="GO" id="GO:0005737">
    <property type="term" value="C:cytoplasm"/>
    <property type="evidence" value="ECO:0007669"/>
    <property type="project" value="UniProtKB-SubCell"/>
</dbReference>
<evidence type="ECO:0000256" key="9">
    <source>
        <dbReference type="ARBA" id="ARBA00023316"/>
    </source>
</evidence>
<dbReference type="PANTHER" id="PTHR43024">
    <property type="entry name" value="UDP-N-ACETYLMURAMOYL-TRIPEPTIDE--D-ALANYL-D-ALANINE LIGASE"/>
    <property type="match status" value="1"/>
</dbReference>
<dbReference type="RefSeq" id="WP_059315972.1">
    <property type="nucleotide sequence ID" value="NZ_CP013987.1"/>
</dbReference>
<keyword evidence="2 10" id="KW-0436">Ligase</keyword>
<dbReference type="InterPro" id="IPR005863">
    <property type="entry name" value="UDP-N-AcMur_synth"/>
</dbReference>
<dbReference type="Gene3D" id="3.40.1390.10">
    <property type="entry name" value="MurE/MurF, N-terminal domain"/>
    <property type="match status" value="1"/>
</dbReference>
<dbReference type="Proteomes" id="UP000064137">
    <property type="component" value="Chromosome"/>
</dbReference>
<feature type="domain" description="Mur ligase N-terminal catalytic" evidence="12">
    <location>
        <begin position="26"/>
        <end position="93"/>
    </location>
</feature>
<evidence type="ECO:0000313" key="15">
    <source>
        <dbReference type="EMBL" id="ALZ85855.1"/>
    </source>
</evidence>
<dbReference type="SUPFAM" id="SSF63418">
    <property type="entry name" value="MurE/MurF N-terminal domain"/>
    <property type="match status" value="1"/>
</dbReference>
<dbReference type="KEGG" id="por:APT59_17235"/>
<evidence type="ECO:0000256" key="5">
    <source>
        <dbReference type="ARBA" id="ARBA00022840"/>
    </source>
</evidence>
<keyword evidence="5 10" id="KW-0067">ATP-binding</keyword>
<name>A0A0U4PAR3_9PSED</name>
<sequence>MLRSFTLTEVAEALTGNLLGADALFDGVGTDSRKAVAGQLFVALAGPRFDGHAYLADVAAQGAAAALVERAVPEVHLPQLVVADTRLALGRLGAFNRDLFQGQIAAVTGSSGKTTVKELLAAILRQQGATLATQGNLNNDLGAPLTLLQLAAEHAFGVIELGASHVGDIAYTVSLTRPDVVIITNAGQAHVGEFGGVDRIVEAKGEIIEGVGEAGTVVLNRDDAAFETWQRRAAGRKILSFGLDARADVRATEVSLDSQGRPSFILHTAQDDARITLQMLGAHNVGNALAAAAAALSLGLDLTIVARGLAAAAPVQGRTLTRTSQRGAQVIDDSYNANPASVKAGIDLLAALPGRRVVVLGDIAELGEWTEQGHREVGEHARGKVDAFYSVGPSMAHAARAYGVEARHFADREQLIEALADEDRAGTTLLIKGSRSAAMDKVVAALCAINTEEKH</sequence>
<dbReference type="NCBIfam" id="TIGR01143">
    <property type="entry name" value="murF"/>
    <property type="match status" value="1"/>
</dbReference>
<dbReference type="EMBL" id="CP013987">
    <property type="protein sequence ID" value="ALZ85855.1"/>
    <property type="molecule type" value="Genomic_DNA"/>
</dbReference>
<evidence type="ECO:0000259" key="12">
    <source>
        <dbReference type="Pfam" id="PF01225"/>
    </source>
</evidence>
<dbReference type="Pfam" id="PF02875">
    <property type="entry name" value="Mur_ligase_C"/>
    <property type="match status" value="1"/>
</dbReference>
<dbReference type="SUPFAM" id="SSF53623">
    <property type="entry name" value="MurD-like peptide ligases, catalytic domain"/>
    <property type="match status" value="1"/>
</dbReference>
<dbReference type="AlphaFoldDB" id="A0A0U4PAR3"/>
<comment type="function">
    <text evidence="10 11">Involved in cell wall formation. Catalyzes the final step in the synthesis of UDP-N-acetylmuramoyl-pentapeptide, the precursor of murein.</text>
</comment>
<dbReference type="GO" id="GO:0071555">
    <property type="term" value="P:cell wall organization"/>
    <property type="evidence" value="ECO:0007669"/>
    <property type="project" value="UniProtKB-KW"/>
</dbReference>
<proteinExistence type="inferred from homology"/>
<dbReference type="Gene3D" id="3.40.1190.10">
    <property type="entry name" value="Mur-like, catalytic domain"/>
    <property type="match status" value="1"/>
</dbReference>
<keyword evidence="3 10" id="KW-0132">Cell division</keyword>
<keyword evidence="8 10" id="KW-0131">Cell cycle</keyword>
<accession>A0A0U4PAR3</accession>
<dbReference type="GO" id="GO:0008766">
    <property type="term" value="F:UDP-N-acetylmuramoylalanyl-D-glutamyl-2,6-diaminopimelate-D-alanyl-D-alanine ligase activity"/>
    <property type="evidence" value="ECO:0007669"/>
    <property type="project" value="RHEA"/>
</dbReference>
<dbReference type="EC" id="6.3.2.10" evidence="10 11"/>
<dbReference type="GO" id="GO:0009252">
    <property type="term" value="P:peptidoglycan biosynthetic process"/>
    <property type="evidence" value="ECO:0007669"/>
    <property type="project" value="UniProtKB-UniRule"/>
</dbReference>
<dbReference type="InterPro" id="IPR004101">
    <property type="entry name" value="Mur_ligase_C"/>
</dbReference>
<evidence type="ECO:0000256" key="11">
    <source>
        <dbReference type="RuleBase" id="RU004136"/>
    </source>
</evidence>
<evidence type="ECO:0000256" key="7">
    <source>
        <dbReference type="ARBA" id="ARBA00022984"/>
    </source>
</evidence>
<keyword evidence="7 10" id="KW-0573">Peptidoglycan synthesis</keyword>
<dbReference type="Gene3D" id="3.90.190.20">
    <property type="entry name" value="Mur ligase, C-terminal domain"/>
    <property type="match status" value="1"/>
</dbReference>
<dbReference type="HAMAP" id="MF_02019">
    <property type="entry name" value="MurF"/>
    <property type="match status" value="1"/>
</dbReference>
<dbReference type="Pfam" id="PF01225">
    <property type="entry name" value="Mur_ligase"/>
    <property type="match status" value="1"/>
</dbReference>
<reference evidence="15 16" key="1">
    <citation type="submission" date="2016-01" db="EMBL/GenBank/DDBJ databases">
        <title>Annotation of Pseudomonas oryzihabitans USDA-ARS-USMARC-56511.</title>
        <authorList>
            <person name="Harhay G.P."/>
            <person name="Harhay D.M."/>
            <person name="Smith T.P.L."/>
            <person name="Bono J.L."/>
            <person name="Heaton M.P."/>
            <person name="Clawson M.L."/>
            <person name="Chitko-Mckown C.G."/>
            <person name="Capik S.F."/>
            <person name="DeDonder K.D."/>
            <person name="Apley M.D."/>
            <person name="Lubbers B.V."/>
            <person name="White B.J."/>
            <person name="Larson R.L."/>
        </authorList>
    </citation>
    <scope>NUCLEOTIDE SEQUENCE [LARGE SCALE GENOMIC DNA]</scope>
    <source>
        <strain evidence="15 16">USDA-ARS-USMARC-56511</strain>
    </source>
</reference>
<dbReference type="InterPro" id="IPR036615">
    <property type="entry name" value="Mur_ligase_C_dom_sf"/>
</dbReference>
<dbReference type="InterPro" id="IPR035911">
    <property type="entry name" value="MurE/MurF_N"/>
</dbReference>
<dbReference type="GO" id="GO:0047480">
    <property type="term" value="F:UDP-N-acetylmuramoyl-tripeptide-D-alanyl-D-alanine ligase activity"/>
    <property type="evidence" value="ECO:0007669"/>
    <property type="project" value="UniProtKB-UniRule"/>
</dbReference>
<evidence type="ECO:0000256" key="8">
    <source>
        <dbReference type="ARBA" id="ARBA00023306"/>
    </source>
</evidence>
<evidence type="ECO:0000259" key="14">
    <source>
        <dbReference type="Pfam" id="PF08245"/>
    </source>
</evidence>
<evidence type="ECO:0000256" key="6">
    <source>
        <dbReference type="ARBA" id="ARBA00022960"/>
    </source>
</evidence>
<keyword evidence="4 10" id="KW-0547">Nucleotide-binding</keyword>
<evidence type="ECO:0000256" key="3">
    <source>
        <dbReference type="ARBA" id="ARBA00022618"/>
    </source>
</evidence>
<dbReference type="InterPro" id="IPR036565">
    <property type="entry name" value="Mur-like_cat_sf"/>
</dbReference>
<dbReference type="GO" id="GO:0005524">
    <property type="term" value="F:ATP binding"/>
    <property type="evidence" value="ECO:0007669"/>
    <property type="project" value="UniProtKB-UniRule"/>
</dbReference>
<feature type="binding site" evidence="10">
    <location>
        <begin position="109"/>
        <end position="115"/>
    </location>
    <ligand>
        <name>ATP</name>
        <dbReference type="ChEBI" id="CHEBI:30616"/>
    </ligand>
</feature>
<dbReference type="UniPathway" id="UPA00219"/>
<feature type="domain" description="Mur ligase central" evidence="14">
    <location>
        <begin position="107"/>
        <end position="295"/>
    </location>
</feature>
<dbReference type="InterPro" id="IPR051046">
    <property type="entry name" value="MurCDEF_CellWall_CoF430Synth"/>
</dbReference>
<comment type="similarity">
    <text evidence="10">Belongs to the MurCDEF family. MurF subfamily.</text>
</comment>
<dbReference type="GO" id="GO:0008360">
    <property type="term" value="P:regulation of cell shape"/>
    <property type="evidence" value="ECO:0007669"/>
    <property type="project" value="UniProtKB-KW"/>
</dbReference>
<dbReference type="InterPro" id="IPR013221">
    <property type="entry name" value="Mur_ligase_cen"/>
</dbReference>
<keyword evidence="6 10" id="KW-0133">Cell shape</keyword>
<protein>
    <recommendedName>
        <fullName evidence="10 11">UDP-N-acetylmuramoyl-tripeptide--D-alanyl-D-alanine ligase</fullName>
        <ecNumber evidence="10 11">6.3.2.10</ecNumber>
    </recommendedName>
    <alternativeName>
        <fullName evidence="10">D-alanyl-D-alanine-adding enzyme</fullName>
    </alternativeName>
</protein>
<gene>
    <name evidence="10" type="primary">murF</name>
    <name evidence="15" type="ORF">APT59_17235</name>
</gene>
<evidence type="ECO:0000313" key="16">
    <source>
        <dbReference type="Proteomes" id="UP000064137"/>
    </source>
</evidence>
<comment type="pathway">
    <text evidence="10 11">Cell wall biogenesis; peptidoglycan biosynthesis.</text>
</comment>
<dbReference type="InterPro" id="IPR000713">
    <property type="entry name" value="Mur_ligase_N"/>
</dbReference>
<dbReference type="OrthoDB" id="9801978at2"/>
<feature type="domain" description="Mur ligase C-terminal" evidence="13">
    <location>
        <begin position="318"/>
        <end position="435"/>
    </location>
</feature>
<evidence type="ECO:0000256" key="1">
    <source>
        <dbReference type="ARBA" id="ARBA00022490"/>
    </source>
</evidence>
<dbReference type="PANTHER" id="PTHR43024:SF1">
    <property type="entry name" value="UDP-N-ACETYLMURAMOYL-TRIPEPTIDE--D-ALANYL-D-ALANINE LIGASE"/>
    <property type="match status" value="1"/>
</dbReference>
<dbReference type="Pfam" id="PF08245">
    <property type="entry name" value="Mur_ligase_M"/>
    <property type="match status" value="1"/>
</dbReference>
<organism evidence="15 16">
    <name type="scientific">Pseudomonas oryzihabitans</name>
    <dbReference type="NCBI Taxonomy" id="47885"/>
    <lineage>
        <taxon>Bacteria</taxon>
        <taxon>Pseudomonadati</taxon>
        <taxon>Pseudomonadota</taxon>
        <taxon>Gammaproteobacteria</taxon>
        <taxon>Pseudomonadales</taxon>
        <taxon>Pseudomonadaceae</taxon>
        <taxon>Pseudomonas</taxon>
    </lineage>
</organism>
<evidence type="ECO:0000256" key="10">
    <source>
        <dbReference type="HAMAP-Rule" id="MF_02019"/>
    </source>
</evidence>
<keyword evidence="1 10" id="KW-0963">Cytoplasm</keyword>
<evidence type="ECO:0000256" key="4">
    <source>
        <dbReference type="ARBA" id="ARBA00022741"/>
    </source>
</evidence>
<dbReference type="GO" id="GO:0051301">
    <property type="term" value="P:cell division"/>
    <property type="evidence" value="ECO:0007669"/>
    <property type="project" value="UniProtKB-KW"/>
</dbReference>
<evidence type="ECO:0000256" key="2">
    <source>
        <dbReference type="ARBA" id="ARBA00022598"/>
    </source>
</evidence>
<comment type="catalytic activity">
    <reaction evidence="10 11">
        <text>D-alanyl-D-alanine + UDP-N-acetyl-alpha-D-muramoyl-L-alanyl-gamma-D-glutamyl-meso-2,6-diaminopimelate + ATP = UDP-N-acetyl-alpha-D-muramoyl-L-alanyl-gamma-D-glutamyl-meso-2,6-diaminopimeloyl-D-alanyl-D-alanine + ADP + phosphate + H(+)</text>
        <dbReference type="Rhea" id="RHEA:28374"/>
        <dbReference type="ChEBI" id="CHEBI:15378"/>
        <dbReference type="ChEBI" id="CHEBI:30616"/>
        <dbReference type="ChEBI" id="CHEBI:43474"/>
        <dbReference type="ChEBI" id="CHEBI:57822"/>
        <dbReference type="ChEBI" id="CHEBI:61386"/>
        <dbReference type="ChEBI" id="CHEBI:83905"/>
        <dbReference type="ChEBI" id="CHEBI:456216"/>
        <dbReference type="EC" id="6.3.2.10"/>
    </reaction>
</comment>
<dbReference type="SUPFAM" id="SSF53244">
    <property type="entry name" value="MurD-like peptide ligases, peptide-binding domain"/>
    <property type="match status" value="1"/>
</dbReference>